<protein>
    <recommendedName>
        <fullName evidence="4">SNF7 family protein</fullName>
    </recommendedName>
</protein>
<feature type="coiled-coil region" evidence="1">
    <location>
        <begin position="232"/>
        <end position="313"/>
    </location>
</feature>
<keyword evidence="3" id="KW-1185">Reference proteome</keyword>
<proteinExistence type="predicted"/>
<dbReference type="GO" id="GO:0032511">
    <property type="term" value="P:late endosome to vacuole transport via multivesicular body sorting pathway"/>
    <property type="evidence" value="ECO:0007669"/>
    <property type="project" value="TreeGrafter"/>
</dbReference>
<name>A0A6H0XWX9_9PEZI</name>
<dbReference type="PANTHER" id="PTHR22761:SF18">
    <property type="entry name" value="SORTING PROTEIN SNF7 FAMILY PROTEIN, PUTATIVE (AFU_ORTHOLOGUE AFUA_2G16692)-RELATED"/>
    <property type="match status" value="1"/>
</dbReference>
<dbReference type="InterPro" id="IPR005024">
    <property type="entry name" value="Snf7_fam"/>
</dbReference>
<reference evidence="2 3" key="1">
    <citation type="journal article" date="2016" name="Sci. Rep.">
        <title>Peltaster fructicola genome reveals evolution from an invasive phytopathogen to an ectophytic parasite.</title>
        <authorList>
            <person name="Xu C."/>
            <person name="Chen H."/>
            <person name="Gleason M.L."/>
            <person name="Xu J.R."/>
            <person name="Liu H."/>
            <person name="Zhang R."/>
            <person name="Sun G."/>
        </authorList>
    </citation>
    <scope>NUCLEOTIDE SEQUENCE [LARGE SCALE GENOMIC DNA]</scope>
    <source>
        <strain evidence="2 3">LNHT1506</strain>
    </source>
</reference>
<dbReference type="Gene3D" id="6.10.140.1230">
    <property type="match status" value="1"/>
</dbReference>
<evidence type="ECO:0008006" key="4">
    <source>
        <dbReference type="Google" id="ProtNLM"/>
    </source>
</evidence>
<gene>
    <name evidence="2" type="ORF">AMS68_004457</name>
</gene>
<dbReference type="GO" id="GO:0000815">
    <property type="term" value="C:ESCRT III complex"/>
    <property type="evidence" value="ECO:0007669"/>
    <property type="project" value="TreeGrafter"/>
</dbReference>
<keyword evidence="1" id="KW-0175">Coiled coil</keyword>
<dbReference type="Proteomes" id="UP000503462">
    <property type="component" value="Chromosome 3"/>
</dbReference>
<dbReference type="OrthoDB" id="10250120at2759"/>
<evidence type="ECO:0000313" key="2">
    <source>
        <dbReference type="EMBL" id="QIW98939.1"/>
    </source>
</evidence>
<dbReference type="PANTHER" id="PTHR22761">
    <property type="entry name" value="CHARGED MULTIVESICULAR BODY PROTEIN"/>
    <property type="match status" value="1"/>
</dbReference>
<dbReference type="Pfam" id="PF03357">
    <property type="entry name" value="Snf7"/>
    <property type="match status" value="1"/>
</dbReference>
<dbReference type="AlphaFoldDB" id="A0A6H0XWX9"/>
<feature type="coiled-coil region" evidence="1">
    <location>
        <begin position="367"/>
        <end position="407"/>
    </location>
</feature>
<evidence type="ECO:0000313" key="3">
    <source>
        <dbReference type="Proteomes" id="UP000503462"/>
    </source>
</evidence>
<dbReference type="GO" id="GO:0005771">
    <property type="term" value="C:multivesicular body"/>
    <property type="evidence" value="ECO:0007669"/>
    <property type="project" value="TreeGrafter"/>
</dbReference>
<accession>A0A6H0XWX9</accession>
<sequence length="439" mass="48545">MDFDKHSNNRGHLPLRWCPQTFKATIRLLPARTASLYSDFRSQRTSNPEGYEANCKVWLKVFEGAARDQCLVSDTPGTQDRYIIRTGEGLSRSLASNRYGRPLALGAVVDYGISRNVLLPKQDFLKAKTSIHSKSSIPTPWQVESATAVTAAVDALVSSSATSVFTKDNFIDELAGVDALTKQISQDDWKILATYLSRDRQIITYDAASQTIKLRFGSETTAGPITQEDIDIASLRALIRTLQRQVNGLQTRVAEADQTARKAVSAKNNQAAKSALRSKKLAQNTLEQRTSTLQQLEEVFVKIEQAADQVEIVRVMEAAGRTLKSLNEKTGGAEKVHEVMDALKEQAMTTDEIGQALNEDSHNPIDEAEVDDELERLEKSYREAEIDREAAQKQAQLEREAEEMRLKLAALESPSKAIVTETLAKAETPAKHEAAIADT</sequence>
<dbReference type="GO" id="GO:0009898">
    <property type="term" value="C:cytoplasmic side of plasma membrane"/>
    <property type="evidence" value="ECO:0007669"/>
    <property type="project" value="TreeGrafter"/>
</dbReference>
<evidence type="ECO:0000256" key="1">
    <source>
        <dbReference type="SAM" id="Coils"/>
    </source>
</evidence>
<dbReference type="GO" id="GO:0006900">
    <property type="term" value="P:vesicle budding from membrane"/>
    <property type="evidence" value="ECO:0007669"/>
    <property type="project" value="TreeGrafter"/>
</dbReference>
<organism evidence="2 3">
    <name type="scientific">Peltaster fructicola</name>
    <dbReference type="NCBI Taxonomy" id="286661"/>
    <lineage>
        <taxon>Eukaryota</taxon>
        <taxon>Fungi</taxon>
        <taxon>Dikarya</taxon>
        <taxon>Ascomycota</taxon>
        <taxon>Pezizomycotina</taxon>
        <taxon>Dothideomycetes</taxon>
        <taxon>Dothideomycetes incertae sedis</taxon>
        <taxon>Peltaster</taxon>
    </lineage>
</organism>
<dbReference type="EMBL" id="CP051141">
    <property type="protein sequence ID" value="QIW98939.1"/>
    <property type="molecule type" value="Genomic_DNA"/>
</dbReference>